<dbReference type="AlphaFoldDB" id="A0A6J4HJH2"/>
<reference evidence="1" key="1">
    <citation type="submission" date="2020-02" db="EMBL/GenBank/DDBJ databases">
        <authorList>
            <person name="Meier V. D."/>
        </authorList>
    </citation>
    <scope>NUCLEOTIDE SEQUENCE</scope>
    <source>
        <strain evidence="1">AVDCRST_MAG56</strain>
    </source>
</reference>
<sequence>MHGKGLIFQVVRKKGLPRRHGVTRRKELNRKGRNGDARTARRTRTSLRPLRSSFASLRETLFSVKTR</sequence>
<protein>
    <submittedName>
        <fullName evidence="1">Uncharacterized protein</fullName>
    </submittedName>
</protein>
<name>A0A6J4HJH2_9SPHI</name>
<evidence type="ECO:0000313" key="1">
    <source>
        <dbReference type="EMBL" id="CAA9223051.1"/>
    </source>
</evidence>
<dbReference type="EMBL" id="CADCTQ010000050">
    <property type="protein sequence ID" value="CAA9223051.1"/>
    <property type="molecule type" value="Genomic_DNA"/>
</dbReference>
<accession>A0A6J4HJH2</accession>
<gene>
    <name evidence="1" type="ORF">AVDCRST_MAG56-548</name>
</gene>
<proteinExistence type="predicted"/>
<organism evidence="1">
    <name type="scientific">uncultured Cytophagales bacterium</name>
    <dbReference type="NCBI Taxonomy" id="158755"/>
    <lineage>
        <taxon>Bacteria</taxon>
        <taxon>Pseudomonadati</taxon>
        <taxon>Bacteroidota</taxon>
        <taxon>Sphingobacteriia</taxon>
        <taxon>Sphingobacteriales</taxon>
        <taxon>environmental samples</taxon>
    </lineage>
</organism>